<organism evidence="2 3">
    <name type="scientific">Bacillus cereus</name>
    <dbReference type="NCBI Taxonomy" id="1396"/>
    <lineage>
        <taxon>Bacteria</taxon>
        <taxon>Bacillati</taxon>
        <taxon>Bacillota</taxon>
        <taxon>Bacilli</taxon>
        <taxon>Bacillales</taxon>
        <taxon>Bacillaceae</taxon>
        <taxon>Bacillus</taxon>
        <taxon>Bacillus cereus group</taxon>
    </lineage>
</organism>
<dbReference type="RefSeq" id="WP_098343239.1">
    <property type="nucleotide sequence ID" value="NZ_JBHTUN010000003.1"/>
</dbReference>
<name>A0A2A8ZW35_BACCE</name>
<comment type="caution">
    <text evidence="2">The sequence shown here is derived from an EMBL/GenBank/DDBJ whole genome shotgun (WGS) entry which is preliminary data.</text>
</comment>
<dbReference type="EMBL" id="NTRR01000033">
    <property type="protein sequence ID" value="PFE11892.1"/>
    <property type="molecule type" value="Genomic_DNA"/>
</dbReference>
<dbReference type="Proteomes" id="UP000220032">
    <property type="component" value="Unassembled WGS sequence"/>
</dbReference>
<evidence type="ECO:0000256" key="1">
    <source>
        <dbReference type="SAM" id="SignalP"/>
    </source>
</evidence>
<evidence type="ECO:0008006" key="4">
    <source>
        <dbReference type="Google" id="ProtNLM"/>
    </source>
</evidence>
<proteinExistence type="predicted"/>
<evidence type="ECO:0000313" key="2">
    <source>
        <dbReference type="EMBL" id="PFE11892.1"/>
    </source>
</evidence>
<accession>A0A2A8ZW35</accession>
<sequence length="162" mass="18073">MKKTISALSMIALFSLPIHSFAQEKEMVSDKKVPEIVYDVERKALKTFSPALLNPNNKAKSSGAHYVAYSDFTQTGGASSVSDAYTNNKKTKKKTINYIYAKTKGYVNGIYKDSATDTQYNSSHAGAKVFISNNFWDDGEAYGTHEFRLDGYQTWNTETYGT</sequence>
<keyword evidence="1" id="KW-0732">Signal</keyword>
<dbReference type="AlphaFoldDB" id="A0A2A8ZW35"/>
<protein>
    <recommendedName>
        <fullName evidence="4">XoxI protein</fullName>
    </recommendedName>
</protein>
<feature type="signal peptide" evidence="1">
    <location>
        <begin position="1"/>
        <end position="22"/>
    </location>
</feature>
<reference evidence="2 3" key="1">
    <citation type="submission" date="2017-09" db="EMBL/GenBank/DDBJ databases">
        <title>Large-scale bioinformatics analysis of Bacillus genomes uncovers conserved roles of natural products in bacterial physiology.</title>
        <authorList>
            <consortium name="Agbiome Team Llc"/>
            <person name="Bleich R.M."/>
            <person name="Grubbs K.J."/>
            <person name="Santa Maria K.C."/>
            <person name="Allen S.E."/>
            <person name="Farag S."/>
            <person name="Shank E.A."/>
            <person name="Bowers A."/>
        </authorList>
    </citation>
    <scope>NUCLEOTIDE SEQUENCE [LARGE SCALE GENOMIC DNA]</scope>
    <source>
        <strain evidence="2 3">AFS022681</strain>
    </source>
</reference>
<feature type="chain" id="PRO_5012134248" description="XoxI protein" evidence="1">
    <location>
        <begin position="23"/>
        <end position="162"/>
    </location>
</feature>
<gene>
    <name evidence="2" type="ORF">CN307_20545</name>
</gene>
<evidence type="ECO:0000313" key="3">
    <source>
        <dbReference type="Proteomes" id="UP000220032"/>
    </source>
</evidence>